<dbReference type="InterPro" id="IPR026823">
    <property type="entry name" value="cEGF"/>
</dbReference>
<evidence type="ECO:0000313" key="19">
    <source>
        <dbReference type="EMBL" id="KAI5616618.1"/>
    </source>
</evidence>
<dbReference type="Pfam" id="PF00086">
    <property type="entry name" value="Thyroglobulin_1"/>
    <property type="match status" value="1"/>
</dbReference>
<dbReference type="SMART" id="SM00539">
    <property type="entry name" value="NIDO"/>
    <property type="match status" value="1"/>
</dbReference>
<feature type="domain" description="EGF-like" evidence="15">
    <location>
        <begin position="615"/>
        <end position="657"/>
    </location>
</feature>
<feature type="repeat" description="LDL-receptor class B" evidence="13">
    <location>
        <begin position="964"/>
        <end position="1006"/>
    </location>
</feature>
<feature type="repeat" description="LDL-receptor class B" evidence="13">
    <location>
        <begin position="1050"/>
        <end position="1094"/>
    </location>
</feature>
<dbReference type="InterPro" id="IPR009017">
    <property type="entry name" value="GFP"/>
</dbReference>
<evidence type="ECO:0000259" key="16">
    <source>
        <dbReference type="PROSITE" id="PS50993"/>
    </source>
</evidence>
<keyword evidence="20" id="KW-1185">Reference proteome</keyword>
<dbReference type="SUPFAM" id="SSF57196">
    <property type="entry name" value="EGF/Laminin"/>
    <property type="match status" value="2"/>
</dbReference>
<evidence type="ECO:0000259" key="17">
    <source>
        <dbReference type="PROSITE" id="PS51162"/>
    </source>
</evidence>
<keyword evidence="3" id="KW-0272">Extracellular matrix</keyword>
<keyword evidence="7" id="KW-0106">Calcium</keyword>
<dbReference type="InterPro" id="IPR000152">
    <property type="entry name" value="EGF-type_Asp/Asn_hydroxyl_site"/>
</dbReference>
<dbReference type="CDD" id="cd00054">
    <property type="entry name" value="EGF_CA"/>
    <property type="match status" value="3"/>
</dbReference>
<keyword evidence="10 14" id="KW-1015">Disulfide bond</keyword>
<evidence type="ECO:0000259" key="15">
    <source>
        <dbReference type="PROSITE" id="PS50026"/>
    </source>
</evidence>
<feature type="domain" description="EGF-like" evidence="15">
    <location>
        <begin position="662"/>
        <end position="705"/>
    </location>
</feature>
<dbReference type="GO" id="GO:0007160">
    <property type="term" value="P:cell-matrix adhesion"/>
    <property type="evidence" value="ECO:0007669"/>
    <property type="project" value="InterPro"/>
</dbReference>
<dbReference type="PROSITE" id="PS01186">
    <property type="entry name" value="EGF_2"/>
    <property type="match status" value="5"/>
</dbReference>
<evidence type="ECO:0000256" key="2">
    <source>
        <dbReference type="ARBA" id="ARBA00022525"/>
    </source>
</evidence>
<dbReference type="Pfam" id="PF00058">
    <property type="entry name" value="Ldl_recept_b"/>
    <property type="match status" value="3"/>
</dbReference>
<dbReference type="EMBL" id="MU551718">
    <property type="protein sequence ID" value="KAI5616618.1"/>
    <property type="molecule type" value="Genomic_DNA"/>
</dbReference>
<dbReference type="SUPFAM" id="SSF63825">
    <property type="entry name" value="YWTD domain"/>
    <property type="match status" value="1"/>
</dbReference>
<organism evidence="19 20">
    <name type="scientific">Silurus asotus</name>
    <name type="common">Amur catfish</name>
    <name type="synonym">Parasilurus asotus</name>
    <dbReference type="NCBI Taxonomy" id="30991"/>
    <lineage>
        <taxon>Eukaryota</taxon>
        <taxon>Metazoa</taxon>
        <taxon>Chordata</taxon>
        <taxon>Craniata</taxon>
        <taxon>Vertebrata</taxon>
        <taxon>Euteleostomi</taxon>
        <taxon>Actinopterygii</taxon>
        <taxon>Neopterygii</taxon>
        <taxon>Teleostei</taxon>
        <taxon>Ostariophysi</taxon>
        <taxon>Siluriformes</taxon>
        <taxon>Siluridae</taxon>
        <taxon>Silurus</taxon>
    </lineage>
</organism>
<keyword evidence="5" id="KW-0732">Signal</keyword>
<evidence type="ECO:0000256" key="1">
    <source>
        <dbReference type="ARBA" id="ARBA00004302"/>
    </source>
</evidence>
<keyword evidence="9" id="KW-0130">Cell adhesion</keyword>
<dbReference type="InterPro" id="IPR024731">
    <property type="entry name" value="NELL2-like_EGF"/>
</dbReference>
<dbReference type="InterPro" id="IPR001881">
    <property type="entry name" value="EGF-like_Ca-bd_dom"/>
</dbReference>
<evidence type="ECO:0000256" key="7">
    <source>
        <dbReference type="ARBA" id="ARBA00022837"/>
    </source>
</evidence>
<dbReference type="GO" id="GO:0005604">
    <property type="term" value="C:basement membrane"/>
    <property type="evidence" value="ECO:0007669"/>
    <property type="project" value="UniProtKB-SubCell"/>
</dbReference>
<dbReference type="FunFam" id="2.10.25.10:FF:000139">
    <property type="entry name" value="Fibulin-1"/>
    <property type="match status" value="1"/>
</dbReference>
<dbReference type="SMART" id="SM00181">
    <property type="entry name" value="EGF"/>
    <property type="match status" value="6"/>
</dbReference>
<evidence type="ECO:0000259" key="18">
    <source>
        <dbReference type="PROSITE" id="PS51220"/>
    </source>
</evidence>
<dbReference type="Gene3D" id="2.10.25.10">
    <property type="entry name" value="Laminin"/>
    <property type="match status" value="5"/>
</dbReference>
<evidence type="ECO:0000256" key="13">
    <source>
        <dbReference type="PROSITE-ProRule" id="PRU00461"/>
    </source>
</evidence>
<reference evidence="19" key="1">
    <citation type="submission" date="2018-07" db="EMBL/GenBank/DDBJ databases">
        <title>Comparative genomics of catfishes provides insights into carnivory and benthic adaptation.</title>
        <authorList>
            <person name="Zhang Y."/>
            <person name="Wang D."/>
            <person name="Peng Z."/>
            <person name="Zheng S."/>
            <person name="Shao F."/>
            <person name="Tao W."/>
        </authorList>
    </citation>
    <scope>NUCLEOTIDE SEQUENCE</scope>
    <source>
        <strain evidence="19">Chongqing</strain>
    </source>
</reference>
<dbReference type="Pfam" id="PF12947">
    <property type="entry name" value="EGF_3"/>
    <property type="match status" value="2"/>
</dbReference>
<dbReference type="GO" id="GO:0030855">
    <property type="term" value="P:epithelial cell differentiation"/>
    <property type="evidence" value="ECO:0007669"/>
    <property type="project" value="UniProtKB-ARBA"/>
</dbReference>
<evidence type="ECO:0000256" key="10">
    <source>
        <dbReference type="ARBA" id="ARBA00023157"/>
    </source>
</evidence>
<dbReference type="InterPro" id="IPR000716">
    <property type="entry name" value="Thyroglobulin_1"/>
</dbReference>
<evidence type="ECO:0000256" key="3">
    <source>
        <dbReference type="ARBA" id="ARBA00022530"/>
    </source>
</evidence>
<dbReference type="CDD" id="cd00191">
    <property type="entry name" value="TY"/>
    <property type="match status" value="1"/>
</dbReference>
<evidence type="ECO:0000256" key="14">
    <source>
        <dbReference type="PROSITE-ProRule" id="PRU00500"/>
    </source>
</evidence>
<dbReference type="AlphaFoldDB" id="A0AAD5FI25"/>
<feature type="domain" description="EGF-like" evidence="15">
    <location>
        <begin position="706"/>
        <end position="744"/>
    </location>
</feature>
<keyword evidence="11" id="KW-0325">Glycoprotein</keyword>
<dbReference type="PROSITE" id="PS50993">
    <property type="entry name" value="NIDOGEN_G2"/>
    <property type="match status" value="1"/>
</dbReference>
<dbReference type="PROSITE" id="PS51120">
    <property type="entry name" value="LDLRB"/>
    <property type="match status" value="3"/>
</dbReference>
<dbReference type="Pfam" id="PF06119">
    <property type="entry name" value="NIDO"/>
    <property type="match status" value="1"/>
</dbReference>
<dbReference type="InterPro" id="IPR003886">
    <property type="entry name" value="NIDO_dom"/>
</dbReference>
<dbReference type="PROSITE" id="PS00484">
    <property type="entry name" value="THYROGLOBULIN_1_1"/>
    <property type="match status" value="1"/>
</dbReference>
<evidence type="ECO:0000256" key="5">
    <source>
        <dbReference type="ARBA" id="ARBA00022729"/>
    </source>
</evidence>
<evidence type="ECO:0000313" key="20">
    <source>
        <dbReference type="Proteomes" id="UP001205998"/>
    </source>
</evidence>
<dbReference type="Pfam" id="PF12662">
    <property type="entry name" value="cEGF"/>
    <property type="match status" value="1"/>
</dbReference>
<dbReference type="InterPro" id="IPR036857">
    <property type="entry name" value="Thyroglobulin_1_sf"/>
</dbReference>
<dbReference type="PANTHER" id="PTHR46513">
    <property type="entry name" value="VITELLOGENIN RECEPTOR-LIKE PROTEIN-RELATED-RELATED"/>
    <property type="match status" value="1"/>
</dbReference>
<dbReference type="Gene3D" id="2.120.10.30">
    <property type="entry name" value="TolB, C-terminal domain"/>
    <property type="match status" value="1"/>
</dbReference>
<dbReference type="Proteomes" id="UP001205998">
    <property type="component" value="Unassembled WGS sequence"/>
</dbReference>
<dbReference type="InterPro" id="IPR050778">
    <property type="entry name" value="Cueball_EGF_LRP_Nidogen"/>
</dbReference>
<dbReference type="SUPFAM" id="SSF54511">
    <property type="entry name" value="GFP-like"/>
    <property type="match status" value="1"/>
</dbReference>
<dbReference type="PROSITE" id="PS51220">
    <property type="entry name" value="NIDO"/>
    <property type="match status" value="1"/>
</dbReference>
<keyword evidence="6" id="KW-0677">Repeat</keyword>
<dbReference type="Gene3D" id="4.10.800.10">
    <property type="entry name" value="Thyroglobulin type-1"/>
    <property type="match status" value="1"/>
</dbReference>
<dbReference type="GO" id="GO:0060070">
    <property type="term" value="P:canonical Wnt signaling pathway"/>
    <property type="evidence" value="ECO:0007669"/>
    <property type="project" value="TreeGrafter"/>
</dbReference>
<dbReference type="PROSITE" id="PS50026">
    <property type="entry name" value="EGF_3"/>
    <property type="match status" value="4"/>
</dbReference>
<feature type="domain" description="EGF-like" evidence="15">
    <location>
        <begin position="573"/>
        <end position="614"/>
    </location>
</feature>
<feature type="domain" description="Nidogen G2 beta-barrel" evidence="16">
    <location>
        <begin position="341"/>
        <end position="575"/>
    </location>
</feature>
<dbReference type="GO" id="GO:0017147">
    <property type="term" value="F:Wnt-protein binding"/>
    <property type="evidence" value="ECO:0007669"/>
    <property type="project" value="TreeGrafter"/>
</dbReference>
<feature type="domain" description="NIDO" evidence="18">
    <location>
        <begin position="10"/>
        <end position="179"/>
    </location>
</feature>
<evidence type="ECO:0000256" key="6">
    <source>
        <dbReference type="ARBA" id="ARBA00022737"/>
    </source>
</evidence>
<comment type="subcellular location">
    <subcellularLocation>
        <location evidence="1">Secreted</location>
        <location evidence="1">Extracellular space</location>
        <location evidence="1">Extracellular matrix</location>
        <location evidence="1">Basement membrane</location>
    </subcellularLocation>
</comment>
<evidence type="ECO:0000256" key="11">
    <source>
        <dbReference type="ARBA" id="ARBA00023180"/>
    </source>
</evidence>
<dbReference type="Pfam" id="PF14670">
    <property type="entry name" value="FXa_inhibition"/>
    <property type="match status" value="1"/>
</dbReference>
<evidence type="ECO:0000256" key="4">
    <source>
        <dbReference type="ARBA" id="ARBA00022536"/>
    </source>
</evidence>
<dbReference type="GO" id="GO:0042813">
    <property type="term" value="F:Wnt receptor activity"/>
    <property type="evidence" value="ECO:0007669"/>
    <property type="project" value="TreeGrafter"/>
</dbReference>
<dbReference type="InterPro" id="IPR000742">
    <property type="entry name" value="EGF"/>
</dbReference>
<dbReference type="SMART" id="SM00179">
    <property type="entry name" value="EGF_CA"/>
    <property type="match status" value="5"/>
</dbReference>
<keyword evidence="4 12" id="KW-0245">EGF-like domain</keyword>
<dbReference type="Pfam" id="PF07474">
    <property type="entry name" value="G2F"/>
    <property type="match status" value="1"/>
</dbReference>
<keyword evidence="2" id="KW-0964">Secreted</keyword>
<comment type="caution">
    <text evidence="19">The sequence shown here is derived from an EMBL/GenBank/DDBJ whole genome shotgun (WGS) entry which is preliminary data.</text>
</comment>
<protein>
    <submittedName>
        <fullName evidence="19">Nidogen-1 isoform X1</fullName>
    </submittedName>
</protein>
<feature type="repeat" description="LDL-receptor class B" evidence="13">
    <location>
        <begin position="1007"/>
        <end position="1049"/>
    </location>
</feature>
<gene>
    <name evidence="19" type="ORF">C0J50_23786</name>
</gene>
<dbReference type="SUPFAM" id="SSF57610">
    <property type="entry name" value="Thyroglobulin type-1 domain"/>
    <property type="match status" value="1"/>
</dbReference>
<dbReference type="InterPro" id="IPR018097">
    <property type="entry name" value="EGF_Ca-bd_CS"/>
</dbReference>
<accession>A0AAD5FI25</accession>
<dbReference type="Gene3D" id="2.40.155.10">
    <property type="entry name" value="Green fluorescent protein"/>
    <property type="match status" value="1"/>
</dbReference>
<dbReference type="InterPro" id="IPR006605">
    <property type="entry name" value="G2_nidogen/fibulin_G2F"/>
</dbReference>
<dbReference type="PANTHER" id="PTHR46513:SF6">
    <property type="entry name" value="NIDOGEN-1"/>
    <property type="match status" value="1"/>
</dbReference>
<dbReference type="PROSITE" id="PS01187">
    <property type="entry name" value="EGF_CA"/>
    <property type="match status" value="1"/>
</dbReference>
<dbReference type="Pfam" id="PF07645">
    <property type="entry name" value="EGF_CA"/>
    <property type="match status" value="1"/>
</dbReference>
<dbReference type="InterPro" id="IPR000033">
    <property type="entry name" value="LDLR_classB_rpt"/>
</dbReference>
<dbReference type="SUPFAM" id="SSF57184">
    <property type="entry name" value="Growth factor receptor domain"/>
    <property type="match status" value="1"/>
</dbReference>
<dbReference type="GO" id="GO:0005886">
    <property type="term" value="C:plasma membrane"/>
    <property type="evidence" value="ECO:0007669"/>
    <property type="project" value="TreeGrafter"/>
</dbReference>
<dbReference type="InterPro" id="IPR011042">
    <property type="entry name" value="6-blade_b-propeller_TolB-like"/>
</dbReference>
<comment type="caution">
    <text evidence="12">Lacks conserved residue(s) required for the propagation of feature annotation.</text>
</comment>
<proteinExistence type="predicted"/>
<dbReference type="PROSITE" id="PS51162">
    <property type="entry name" value="THYROGLOBULIN_1_2"/>
    <property type="match status" value="1"/>
</dbReference>
<dbReference type="CDD" id="cd00255">
    <property type="entry name" value="nidG2"/>
    <property type="match status" value="1"/>
</dbReference>
<sequence>MPAAFGIIAAFLGDLDTSDGVGKVYFRQDTSSELLQKLAKRIHLAFPDESKPELIHAFIVTWDNVAAQGEPERGDGAYKKASPFTENTFQLVLATTELSTYAILLYPKDDMHYFSTPIEDGNRAIEAGFSQGEIGSWLWPTQGTYYRIPANVESPDVSELTELTNSGTHGLWVYKIGSSTVFTNIIPGHVTTVEKKVFLPELPEISEPVFSGQDELLYEAKTTLPEFLIPITNSPPLSKGRAYYEHYPIPRGPRPVDNQEVLVLDEHEENINVNGKIFYSILSKKSFCLSSIAVFNYHEKCTNNRHKCSRFADCRDYNTGYCCHCKEGYYGNGNDCVAAGKPQRMNGKVNGRIYVGSSSFPVEFSGNDLHSYVVVNDGRAYVAISNIPAIVGYSLQPLSSLGGIIGWAFALEQPGYENGFSVIGGVFTRQAEVSFQPGGEKLSITQEFKGIDEHNHLVVSTHLDGRIPEVLPGASVQIDPYFEIYQYSSNLITSTSTWEYTVSPPDGPVQTLSYQWRQSITFQSCQHGESILSALQPSQQLSVDQVFVMYDSTNQLIRYAMSNKVGPVGGTPEQNACYTGRHGCDTNAACLPGHGNEYTCQCASGFTGDGRACYDIDECVEAARICGAHAICNNHPGTFRCECMDGFQFGADGRTCVQVHHDINHCQRGTHDCDIAERARCSYTGGSEYICSCLPGFTGDGRVCQDIDECHTSPCHRDANCYNTQGSYTCQCNAGFYGDGFRCTADSGRNGVYVRERGIGRGRGLDREGGGWGEFGHRHVQYLFLLLSVLILHMLIWLLREKTVCERHREAALAATSTGVLTVGQYIPSCEYNGEYTPMQCHESIGQCWCVYSNGQEIPGTRTGPDSRPSCKHREFWMDISDHNPMLLLSFRWFRVGQDYVPIGPTTRPDVRPPPPGANLLFAQNGKIDHIPLDGINMKKEETKTMLHLPDKVVIAVAYDCVDKMVYWTDITQPSISKASVHGGQPTTVISKDLESPEGIAIDHLSRNMYWTDSALDRIEVSRLDGQHRRILFDTDLVNPRAIIADPVNGRLYWSDWNRDRPKIEMSNMDGTDRVVLVHDNIELPNGLSFDPHTRQLCWADAGTHKVECINPYTRLRRKVVEGLQYPFSIVSSGRNLYYTDWRRQAVVSVDQVTGKEVDEFLPQKRSRLYGITTSYTQCPQAERNYCSSNNGGCSHLCLPRPGGFTCRCPDTRDPTCIERD</sequence>
<feature type="non-terminal residue" evidence="19">
    <location>
        <position position="1221"/>
    </location>
</feature>
<name>A0AAD5FI25_SILAS</name>
<dbReference type="FunFam" id="2.120.10.30:FF:000030">
    <property type="entry name" value="Nidogen 1"/>
    <property type="match status" value="1"/>
</dbReference>
<dbReference type="FunFam" id="2.10.25.10:FF:000038">
    <property type="entry name" value="Fibrillin 2"/>
    <property type="match status" value="1"/>
</dbReference>
<dbReference type="GO" id="GO:0005509">
    <property type="term" value="F:calcium ion binding"/>
    <property type="evidence" value="ECO:0007669"/>
    <property type="project" value="InterPro"/>
</dbReference>
<feature type="disulfide bond" evidence="14">
    <location>
        <begin position="841"/>
        <end position="848"/>
    </location>
</feature>
<dbReference type="PROSITE" id="PS00010">
    <property type="entry name" value="ASX_HYDROXYL"/>
    <property type="match status" value="2"/>
</dbReference>
<evidence type="ECO:0000256" key="8">
    <source>
        <dbReference type="ARBA" id="ARBA00022869"/>
    </source>
</evidence>
<dbReference type="SMART" id="SM00682">
    <property type="entry name" value="G2F"/>
    <property type="match status" value="1"/>
</dbReference>
<dbReference type="InterPro" id="IPR009030">
    <property type="entry name" value="Growth_fac_rcpt_cys_sf"/>
</dbReference>
<dbReference type="InterPro" id="IPR049883">
    <property type="entry name" value="NOTCH1_EGF-like"/>
</dbReference>
<evidence type="ECO:0000256" key="9">
    <source>
        <dbReference type="ARBA" id="ARBA00022889"/>
    </source>
</evidence>
<dbReference type="SMART" id="SM00211">
    <property type="entry name" value="TY"/>
    <property type="match status" value="1"/>
</dbReference>
<feature type="domain" description="Thyroglobulin type-1" evidence="17">
    <location>
        <begin position="802"/>
        <end position="871"/>
    </location>
</feature>
<dbReference type="SMART" id="SM00135">
    <property type="entry name" value="LY"/>
    <property type="match status" value="5"/>
</dbReference>
<keyword evidence="8" id="KW-0084">Basement membrane</keyword>
<evidence type="ECO:0000256" key="12">
    <source>
        <dbReference type="PROSITE-ProRule" id="PRU00076"/>
    </source>
</evidence>